<feature type="region of interest" description="Disordered" evidence="2">
    <location>
        <begin position="1870"/>
        <end position="1974"/>
    </location>
</feature>
<feature type="compositionally biased region" description="Polar residues" evidence="2">
    <location>
        <begin position="1924"/>
        <end position="1946"/>
    </location>
</feature>
<reference evidence="4" key="1">
    <citation type="submission" date="2025-08" db="UniProtKB">
        <authorList>
            <consortium name="RefSeq"/>
        </authorList>
    </citation>
    <scope>IDENTIFICATION</scope>
</reference>
<feature type="coiled-coil region" evidence="1">
    <location>
        <begin position="1066"/>
        <end position="1093"/>
    </location>
</feature>
<keyword evidence="1" id="KW-0175">Coiled coil</keyword>
<evidence type="ECO:0000256" key="2">
    <source>
        <dbReference type="SAM" id="MobiDB-lite"/>
    </source>
</evidence>
<dbReference type="PANTHER" id="PTHR21639:SF5">
    <property type="entry name" value="DBF4-TYPE ZINC FINGER-CONTAINING PROTEIN 2"/>
    <property type="match status" value="1"/>
</dbReference>
<feature type="compositionally biased region" description="Basic and acidic residues" evidence="2">
    <location>
        <begin position="373"/>
        <end position="390"/>
    </location>
</feature>
<feature type="compositionally biased region" description="Basic and acidic residues" evidence="2">
    <location>
        <begin position="1899"/>
        <end position="1919"/>
    </location>
</feature>
<dbReference type="Proteomes" id="UP000189704">
    <property type="component" value="Unplaced"/>
</dbReference>
<name>A0A1U7U0H1_CARSF</name>
<feature type="region of interest" description="Disordered" evidence="2">
    <location>
        <begin position="365"/>
        <end position="390"/>
    </location>
</feature>
<dbReference type="GeneID" id="103262941"/>
<sequence>MIPAGSSEMLEVMKSGGQHLFSGQHRSLTRESRNRMCTSSLMERFLQDVLRHHPSHGEENRSVQNEMLVNTASPAEVLPVDDHVSEEEAEEDTGARGETPSKGSEGSEELRATSSQSQECTKELSVRPSVIQKLEKGQQQPLEFDHKIGTGVRKCNPVDFGQASNIGNNLLRPPVICNAPASCPPASSDDRLVTAHTTKLPSATSLDLVSTCDPNKVDGYLEQPDRISRNPESSPHLEAPSVSYQKPKESNRKSLCMNSDKVVVHKDVKSHGKTLLPGFKFQECMGTEAPLRVESPSELAENSALNLNKTDMPSNKGILDDSIPKYHEESFNMDCTQEEKHTIFNKSAFVKQKCSVSPEMKFDCSSLQSASDQHQETDQEERNYESRDPEMNFSCSSSLCSLNDQLKVATKETHLSQEAPADLQYKNNPHYASEINSDCEAPPHLVANQSQVIVNEVSLQNAVRVSLVDQSYESSVSEMNFDSDASLQSADDYSQQPVQEIDLPQEVHIGLVDKNYGSSSSEVSADSSFPLESVVDLPPVAAPETSLGMKVHIDLVDKNYGSSCSETSFDCDGSLQSVVDSPQLTIRGRNLKGRRGRSKHKKCKPKRARAHLDCYVSPETVTDDPPRALEEINPLNEKNDDLMDVSCESPGPDVGLHTDDHLVADHSQAAAEEVKPPDADIDLENKNAQSSISNVSFDSQASLCQSANDRPPEALDDISLEELNVDVEVTSCACSSSELTFDSDPPLLSVNDQSQLDLERKEHIDLEDESCESSSSEITFDSDLSLCSVVDQPQVAVYEEETVDLENKSNESCVSEITFDSDIPLHSGNDPPEVAGKEVILQKEEYGHVGRKSDEPCGSEITSDYYAPLHAVTSSPEVTARKLNPQKEEQACLEDKENEPADSELASDYDTIFHSMTGHSGDPIKEINLEKKEHAYLENEGVSGTNLNSDTALQSVTHKPEGVVKEVWLQKEKCTEFHGKNAEFSGLVTNLDAGVPHDSVTEPQVAIEKISGKQKHVLENKNEKCSGSEIALDSDVPPHSMTEQPQLAENYVNLKDKNSKSVDCKITFDSEQLQEAIKKINQWKEEAILLKKKIDEHTGSKLIHDTAVSVHSVTGQPEVAIKQTSLENKGHVDLDIQSSSYGCSGVSKDSDFLVQSVANRPHITASEQEHVELEHKHDQCCDSEITVDSDDPLQSVTNQFQETIKEVSLWKDEEVDVNDKRGEAKGFGIVCDSDVLQTVAGQSEEGVKEVSLWKEHVDLENKIVQPGDPKINFGSDEPLQSVANKIQGANKEIHHLREEHVCLDNKGCEPSESEIIYVSDIPLQSVIRQPQTLEEEHANLADKSSDCYRPERSFDSIDSFQSVADQLQQSVKDINLWKEDRIYLEDKSYKLGDFEVSCDSDIPVQFVTDPSSVSVQEINLQKKDHHDLDNEDCKLCGSEVKCDSCVHLQSEVDQTHGSCREAHLQKEEHLDVEDKTSEPSDSEMVCDSDVPFQIVVNPSQGSVKETNLPKVVLVDLIPGDSDCEVISDSDIPFQLVTDPPSMTVKDISCVNAECVIEDKSCDSFGSEVGCSCEALSPSGTNQCKETFKIINRKKDYIILGDSSCQSCGSEIHLHDDTSNEFMTYQSQEPDKKMVKYIDPEDKSSEPSSPNGNFNLEHSSHPVTHRLQKTHKEVRKDLRNTNLKGKSCQSHVSSGDCGVSPESVIHQRADKKKLLKLKQTDLKSRSYEPCGSEMNFQHDPSLQSVTDQPQEAVNRRGILKKVSSDLKEKNHDSQLSSVFTVDAVRNLDKAQEVTGGHSDEPVLEALPHVPPSFVGKTWSQIMREDDIKINALVKEFREGRFHCYFDDDCETKKVVSNKKKKRVTWADLKQDTVSTQAQSDGDDTTGGISDTNDFSVALDEPCHPAAERPAAERPAAERPPKQKGHTSSQCQMVKGSHGTQARSTNYPSLKRKRVRQEEDLPKSKGLQGDRKTKKKVRIGTVELPATCTEDSKPGQPQALLCILSSLNVKMKDDECLHLSKLNQHGWDDGMRFMCKYQRDIFDYYEPLIKQIIVNPPLHTMVPELDRRNWVEISFNRSLLHTPDADGHDTHQSSALVPLATVPAECDKSPLFVDEPEVLNAQVIPKDSDSQLTLLNRGVAKISSKSVRSEFLESKKKIQQKMTASHMPGFPQKIHKPVILQQKNRNASEKQSIWIRTKPSDVIRKYLSKYSVFLRHKYQSRSAFLGLYLKESGVQRLKKVRRPALMPLTSAVLPVSAKASSTMTRPVLKPPMRAACSEVRRKKSANKARKRKGKPPPPTKPYELRSLSCLPRAERMMTRLSNRRRGRQSK</sequence>
<dbReference type="GO" id="GO:0071514">
    <property type="term" value="P:genomic imprinting"/>
    <property type="evidence" value="ECO:0007669"/>
    <property type="project" value="TreeGrafter"/>
</dbReference>
<gene>
    <name evidence="4" type="primary">ZDBF2</name>
</gene>
<feature type="compositionally biased region" description="Basic residues" evidence="2">
    <location>
        <begin position="2278"/>
        <end position="2292"/>
    </location>
</feature>
<proteinExistence type="predicted"/>
<dbReference type="CTD" id="57683"/>
<keyword evidence="3" id="KW-1185">Reference proteome</keyword>
<evidence type="ECO:0000313" key="4">
    <source>
        <dbReference type="RefSeq" id="XP_008058802.1"/>
    </source>
</evidence>
<dbReference type="InterPro" id="IPR038890">
    <property type="entry name" value="ZDBF2"/>
</dbReference>
<evidence type="ECO:0000256" key="1">
    <source>
        <dbReference type="SAM" id="Coils"/>
    </source>
</evidence>
<feature type="compositionally biased region" description="Polar residues" evidence="2">
    <location>
        <begin position="1733"/>
        <end position="1750"/>
    </location>
</feature>
<feature type="region of interest" description="Disordered" evidence="2">
    <location>
        <begin position="1727"/>
        <end position="1750"/>
    </location>
</feature>
<protein>
    <submittedName>
        <fullName evidence="4">DBF4-type zinc finger-containing protein 2</fullName>
    </submittedName>
</protein>
<feature type="region of interest" description="Disordered" evidence="2">
    <location>
        <begin position="217"/>
        <end position="251"/>
    </location>
</feature>
<feature type="compositionally biased region" description="Basic and acidic residues" evidence="2">
    <location>
        <begin position="1954"/>
        <end position="1969"/>
    </location>
</feature>
<dbReference type="KEGG" id="csyr:103262941"/>
<dbReference type="STRING" id="1868482.ENSTSYP00000024718"/>
<feature type="region of interest" description="Disordered" evidence="2">
    <location>
        <begin position="1638"/>
        <end position="1667"/>
    </location>
</feature>
<evidence type="ECO:0000313" key="3">
    <source>
        <dbReference type="Proteomes" id="UP000189704"/>
    </source>
</evidence>
<dbReference type="RefSeq" id="XP_008058802.1">
    <property type="nucleotide sequence ID" value="XM_008060611.1"/>
</dbReference>
<feature type="region of interest" description="Disordered" evidence="2">
    <location>
        <begin position="2270"/>
        <end position="2328"/>
    </location>
</feature>
<feature type="compositionally biased region" description="Basic residues" evidence="2">
    <location>
        <begin position="2319"/>
        <end position="2328"/>
    </location>
</feature>
<feature type="region of interest" description="Disordered" evidence="2">
    <location>
        <begin position="76"/>
        <end position="125"/>
    </location>
</feature>
<accession>A0A1U7U0H1</accession>
<dbReference type="PANTHER" id="PTHR21639">
    <property type="entry name" value="DBF4-TYPE ZINC FINGER-CONTAINING PROTEIN 2"/>
    <property type="match status" value="1"/>
</dbReference>
<feature type="coiled-coil region" evidence="1">
    <location>
        <begin position="1279"/>
        <end position="1306"/>
    </location>
</feature>
<organism evidence="3 4">
    <name type="scientific">Carlito syrichta</name>
    <name type="common">Philippine tarsier</name>
    <name type="synonym">Tarsius syrichta</name>
    <dbReference type="NCBI Taxonomy" id="1868482"/>
    <lineage>
        <taxon>Eukaryota</taxon>
        <taxon>Metazoa</taxon>
        <taxon>Chordata</taxon>
        <taxon>Craniata</taxon>
        <taxon>Vertebrata</taxon>
        <taxon>Euteleostomi</taxon>
        <taxon>Mammalia</taxon>
        <taxon>Eutheria</taxon>
        <taxon>Euarchontoglires</taxon>
        <taxon>Primates</taxon>
        <taxon>Haplorrhini</taxon>
        <taxon>Tarsiiformes</taxon>
        <taxon>Tarsiidae</taxon>
        <taxon>Carlito</taxon>
    </lineage>
</organism>
<dbReference type="OrthoDB" id="9905711at2759"/>